<evidence type="ECO:0000313" key="15">
    <source>
        <dbReference type="EMBL" id="EHH56120.1"/>
    </source>
</evidence>
<evidence type="ECO:0000256" key="1">
    <source>
        <dbReference type="ARBA" id="ARBA00004141"/>
    </source>
</evidence>
<name>G7PPR3_MACFA</name>
<dbReference type="Pfam" id="PF07690">
    <property type="entry name" value="MFS_1"/>
    <property type="match status" value="1"/>
</dbReference>
<comment type="catalytic activity">
    <reaction evidence="8">
        <text>(indol-3-yl)acetate(out) + a dicarboxylate(in) = (indol-3-yl)acetate(in) + a dicarboxylate(out)</text>
        <dbReference type="Rhea" id="RHEA:75983"/>
        <dbReference type="ChEBI" id="CHEBI:28965"/>
        <dbReference type="ChEBI" id="CHEBI:30854"/>
    </reaction>
</comment>
<feature type="transmembrane region" description="Helical" evidence="13">
    <location>
        <begin position="407"/>
        <end position="426"/>
    </location>
</feature>
<comment type="catalytic activity">
    <reaction evidence="12">
        <text>L-erythro-7,8-dihydrobiopterin(out) + a dicarboxylate(in) = L-erythro-7,8-dihydrobiopterin(in) + a dicarboxylate(out)</text>
        <dbReference type="Rhea" id="RHEA:76075"/>
        <dbReference type="ChEBI" id="CHEBI:28965"/>
        <dbReference type="ChEBI" id="CHEBI:43029"/>
    </reaction>
</comment>
<dbReference type="Proteomes" id="UP000009130">
    <property type="component" value="Chromosome 14"/>
</dbReference>
<evidence type="ECO:0000259" key="14">
    <source>
        <dbReference type="PROSITE" id="PS50850"/>
    </source>
</evidence>
<dbReference type="InterPro" id="IPR020846">
    <property type="entry name" value="MFS_dom"/>
</dbReference>
<dbReference type="PANTHER" id="PTHR24064">
    <property type="entry name" value="SOLUTE CARRIER FAMILY 22 MEMBER"/>
    <property type="match status" value="1"/>
</dbReference>
<evidence type="ECO:0000256" key="8">
    <source>
        <dbReference type="ARBA" id="ARBA00036697"/>
    </source>
</evidence>
<dbReference type="InterPro" id="IPR036259">
    <property type="entry name" value="MFS_trans_sf"/>
</dbReference>
<protein>
    <submittedName>
        <fullName evidence="15">Urate anion exchanger 1</fullName>
    </submittedName>
</protein>
<feature type="transmembrane region" description="Helical" evidence="13">
    <location>
        <begin position="259"/>
        <end position="279"/>
    </location>
</feature>
<evidence type="ECO:0000256" key="9">
    <source>
        <dbReference type="ARBA" id="ARBA00051213"/>
    </source>
</evidence>
<evidence type="ECO:0000256" key="4">
    <source>
        <dbReference type="ARBA" id="ARBA00022989"/>
    </source>
</evidence>
<feature type="domain" description="Major facilitator superfamily (MFS) profile" evidence="14">
    <location>
        <begin position="104"/>
        <end position="490"/>
    </location>
</feature>
<comment type="similarity">
    <text evidence="2">Belongs to the major facilitator (TC 2.A.1) superfamily. Organic cation transporter (TC 2.A.1.19) family.</text>
</comment>
<gene>
    <name evidence="15" type="ORF">EGM_05469</name>
</gene>
<evidence type="ECO:0000256" key="6">
    <source>
        <dbReference type="ARBA" id="ARBA00035829"/>
    </source>
</evidence>
<dbReference type="AlphaFoldDB" id="G7PPR3"/>
<feature type="transmembrane region" description="Helical" evidence="13">
    <location>
        <begin position="201"/>
        <end position="221"/>
    </location>
</feature>
<accession>G7PPR3</accession>
<evidence type="ECO:0000256" key="11">
    <source>
        <dbReference type="ARBA" id="ARBA00052728"/>
    </source>
</evidence>
<sequence length="523" mass="56334">MAFSELLDLVGGLGRFQVLQTVALMVSIMWLSTQSMLENFSAAVPSHRCWVPLLDNSTAQAGVPGGLTPKALLAVSIPPGPNQGPHQCRRFRQPQWQILDPNATATSWSEADTEPCVDGWVYDRSIFTSTIVAKWNLVCDSHALKPMAQSIYLAGILVGAAACGPASDRFGRRLVLTWSYLQMAVMGTAAAFAPTFPVYCLFRFLLAFAVAGVMMNTGTLMEWTAAQARPLVMTLNSLGFSFGHGLTAAVAYGVRDWTLLQLVVSVPFFLCFLYSWWLAESARWLLTTGRLDRGLRELWRVAAINRKGAVRDTLTPEVLLSAMREELSMDQAPASLGTLLRTPGLRFRTCISMLCWVVDIPAKMGALLLLSRLGRRPTQAASLLLAGLCILANTLVPHEMGAVRSALAVLGLGGVGAAFTCITIYSSELFPTVLRMTAVGLGQMAARGGAILGPLVRLLGVHGPWLPLLVYGMVPVLSGLAALLLPETQSLPLPDTIQDVQNQAVKKATHGTLGNSVLKSTQF</sequence>
<comment type="subcellular location">
    <subcellularLocation>
        <location evidence="1">Membrane</location>
        <topology evidence="1">Multi-pass membrane protein</topology>
    </subcellularLocation>
</comment>
<evidence type="ECO:0000256" key="10">
    <source>
        <dbReference type="ARBA" id="ARBA00051529"/>
    </source>
</evidence>
<comment type="catalytic activity">
    <reaction evidence="11">
        <text>N-benzoylglycine(out) + a dicarboxylate(in) = N-benzoylglycine(in) + a dicarboxylate(out)</text>
        <dbReference type="Rhea" id="RHEA:75991"/>
        <dbReference type="ChEBI" id="CHEBI:28965"/>
        <dbReference type="ChEBI" id="CHEBI:606565"/>
    </reaction>
</comment>
<dbReference type="InterPro" id="IPR011701">
    <property type="entry name" value="MFS"/>
</dbReference>
<dbReference type="FunFam" id="1.20.1250.20:FF:000023">
    <property type="entry name" value="Solute carrier family 22 member 6"/>
    <property type="match status" value="1"/>
</dbReference>
<dbReference type="EMBL" id="CM001289">
    <property type="protein sequence ID" value="EHH56120.1"/>
    <property type="molecule type" value="Genomic_DNA"/>
</dbReference>
<organism>
    <name type="scientific">Macaca fascicularis</name>
    <name type="common">Crab-eating macaque</name>
    <name type="synonym">Cynomolgus monkey</name>
    <dbReference type="NCBI Taxonomy" id="9541"/>
    <lineage>
        <taxon>Eukaryota</taxon>
        <taxon>Metazoa</taxon>
        <taxon>Chordata</taxon>
        <taxon>Craniata</taxon>
        <taxon>Vertebrata</taxon>
        <taxon>Euteleostomi</taxon>
        <taxon>Mammalia</taxon>
        <taxon>Eutheria</taxon>
        <taxon>Euarchontoglires</taxon>
        <taxon>Primates</taxon>
        <taxon>Haplorrhini</taxon>
        <taxon>Catarrhini</taxon>
        <taxon>Cercopithecidae</taxon>
        <taxon>Cercopithecinae</taxon>
        <taxon>Macaca</taxon>
    </lineage>
</organism>
<dbReference type="GO" id="GO:0016020">
    <property type="term" value="C:membrane"/>
    <property type="evidence" value="ECO:0007669"/>
    <property type="project" value="UniProtKB-SubCell"/>
</dbReference>
<evidence type="ECO:0000256" key="12">
    <source>
        <dbReference type="ARBA" id="ARBA00052748"/>
    </source>
</evidence>
<feature type="transmembrane region" description="Helical" evidence="13">
    <location>
        <begin position="175"/>
        <end position="195"/>
    </location>
</feature>
<comment type="catalytic activity">
    <reaction evidence="6">
        <text>3-carboxy-4-methyl-5-propyl-2-furanpropanoate(out) + a dicarboxylate(in) = 3-carboxy-4-methyl-5-propyl-2-furanpropanoate(in) + a dicarboxylate(out)</text>
        <dbReference type="Rhea" id="RHEA:75995"/>
        <dbReference type="ChEBI" id="CHEBI:28965"/>
        <dbReference type="ChEBI" id="CHEBI:194524"/>
    </reaction>
</comment>
<keyword evidence="5 13" id="KW-0472">Membrane</keyword>
<keyword evidence="3 13" id="KW-0812">Transmembrane</keyword>
<reference evidence="15" key="1">
    <citation type="journal article" date="2011" name="Nat. Biotechnol.">
        <title>Genome sequencing and comparison of two nonhuman primate animal models, the cynomolgus and Chinese rhesus macaques.</title>
        <authorList>
            <person name="Yan G."/>
            <person name="Zhang G."/>
            <person name="Fang X."/>
            <person name="Zhang Y."/>
            <person name="Li C."/>
            <person name="Ling F."/>
            <person name="Cooper D.N."/>
            <person name="Li Q."/>
            <person name="Li Y."/>
            <person name="van Gool A.J."/>
            <person name="Du H."/>
            <person name="Chen J."/>
            <person name="Chen R."/>
            <person name="Zhang P."/>
            <person name="Huang Z."/>
            <person name="Thompson J.R."/>
            <person name="Meng Y."/>
            <person name="Bai Y."/>
            <person name="Wang J."/>
            <person name="Zhuo M."/>
            <person name="Wang T."/>
            <person name="Huang Y."/>
            <person name="Wei L."/>
            <person name="Li J."/>
            <person name="Wang Z."/>
            <person name="Hu H."/>
            <person name="Yang P."/>
            <person name="Le L."/>
            <person name="Stenson P.D."/>
            <person name="Li B."/>
            <person name="Liu X."/>
            <person name="Ball E.V."/>
            <person name="An N."/>
            <person name="Huang Q."/>
            <person name="Zhang Y."/>
            <person name="Fan W."/>
            <person name="Zhang X."/>
            <person name="Li Y."/>
            <person name="Wang W."/>
            <person name="Katze M.G."/>
            <person name="Su B."/>
            <person name="Nielsen R."/>
            <person name="Yang H."/>
            <person name="Wang J."/>
            <person name="Wang X."/>
            <person name="Wang J."/>
        </authorList>
    </citation>
    <scope>NUCLEOTIDE SEQUENCE [LARGE SCALE GENOMIC DNA]</scope>
    <source>
        <strain evidence="15">CE-4</strain>
    </source>
</reference>
<feature type="transmembrane region" description="Helical" evidence="13">
    <location>
        <begin position="465"/>
        <end position="485"/>
    </location>
</feature>
<evidence type="ECO:0000256" key="7">
    <source>
        <dbReference type="ARBA" id="ARBA00036443"/>
    </source>
</evidence>
<keyword evidence="4 13" id="KW-1133">Transmembrane helix</keyword>
<dbReference type="PROSITE" id="PS50850">
    <property type="entry name" value="MFS"/>
    <property type="match status" value="1"/>
</dbReference>
<evidence type="ECO:0000256" key="5">
    <source>
        <dbReference type="ARBA" id="ARBA00023136"/>
    </source>
</evidence>
<dbReference type="Gene3D" id="1.20.1250.20">
    <property type="entry name" value="MFS general substrate transporter like domains"/>
    <property type="match status" value="2"/>
</dbReference>
<comment type="catalytic activity">
    <reaction evidence="9">
        <text>L-sepiapterin(out) + a dicarboxylate(in) = L-sepiapterin(in) + a dicarboxylate(out)</text>
        <dbReference type="Rhea" id="RHEA:76079"/>
        <dbReference type="ChEBI" id="CHEBI:28965"/>
        <dbReference type="ChEBI" id="CHEBI:194527"/>
    </reaction>
</comment>
<dbReference type="SUPFAM" id="SSF103473">
    <property type="entry name" value="MFS general substrate transporter"/>
    <property type="match status" value="1"/>
</dbReference>
<comment type="catalytic activity">
    <reaction evidence="10">
        <text>indoxyl sulfate(out) + a dicarboxylate(in) = indoxyl sulfate(in) + a dicarboxylate(out)</text>
        <dbReference type="Rhea" id="RHEA:75987"/>
        <dbReference type="ChEBI" id="CHEBI:28965"/>
        <dbReference type="ChEBI" id="CHEBI:144643"/>
    </reaction>
</comment>
<dbReference type="CDD" id="cd17374">
    <property type="entry name" value="MFS_OAT"/>
    <property type="match status" value="1"/>
</dbReference>
<dbReference type="eggNOG" id="KOG0255">
    <property type="taxonomic scope" value="Eukaryota"/>
</dbReference>
<evidence type="ECO:0000256" key="2">
    <source>
        <dbReference type="ARBA" id="ARBA00009203"/>
    </source>
</evidence>
<evidence type="ECO:0000256" key="3">
    <source>
        <dbReference type="ARBA" id="ARBA00022692"/>
    </source>
</evidence>
<evidence type="ECO:0000256" key="13">
    <source>
        <dbReference type="SAM" id="Phobius"/>
    </source>
</evidence>
<proteinExistence type="inferred from homology"/>
<dbReference type="GO" id="GO:0022857">
    <property type="term" value="F:transmembrane transporter activity"/>
    <property type="evidence" value="ECO:0007669"/>
    <property type="project" value="InterPro"/>
</dbReference>
<comment type="catalytic activity">
    <reaction evidence="7">
        <text>(6R)-L-erythro-5,6,7,8-tetrahydrobiopterin(out) + a dicarboxylate(in) = (6R)-L-erythro-5,6,7,8-tetrahydrobiopterin(in) + a dicarboxylate(out)</text>
        <dbReference type="Rhea" id="RHEA:76071"/>
        <dbReference type="ChEBI" id="CHEBI:28965"/>
        <dbReference type="ChEBI" id="CHEBI:59560"/>
    </reaction>
</comment>